<dbReference type="AlphaFoldDB" id="A0A318JGA2"/>
<comment type="caution">
    <text evidence="5">The sequence shown here is derived from an EMBL/GenBank/DDBJ whole genome shotgun (WGS) entry which is preliminary data.</text>
</comment>
<dbReference type="GO" id="GO:0005829">
    <property type="term" value="C:cytosol"/>
    <property type="evidence" value="ECO:0007669"/>
    <property type="project" value="TreeGrafter"/>
</dbReference>
<dbReference type="EMBL" id="QJKC01000009">
    <property type="protein sequence ID" value="PXX46334.1"/>
    <property type="molecule type" value="Genomic_DNA"/>
</dbReference>
<keyword evidence="1" id="KW-0805">Transcription regulation</keyword>
<dbReference type="GO" id="GO:0043565">
    <property type="term" value="F:sequence-specific DNA binding"/>
    <property type="evidence" value="ECO:0007669"/>
    <property type="project" value="InterPro"/>
</dbReference>
<accession>A0A318JGA2</accession>
<dbReference type="GO" id="GO:0043200">
    <property type="term" value="P:response to amino acid"/>
    <property type="evidence" value="ECO:0007669"/>
    <property type="project" value="TreeGrafter"/>
</dbReference>
<keyword evidence="2" id="KW-0238">DNA-binding</keyword>
<dbReference type="PROSITE" id="PS50956">
    <property type="entry name" value="HTH_ASNC_2"/>
    <property type="match status" value="1"/>
</dbReference>
<dbReference type="FunFam" id="1.10.10.10:FF:000186">
    <property type="entry name" value="AsnC family transcriptional regulator"/>
    <property type="match status" value="1"/>
</dbReference>
<proteinExistence type="predicted"/>
<dbReference type="InterPro" id="IPR000485">
    <property type="entry name" value="AsnC-type_HTH_dom"/>
</dbReference>
<dbReference type="PANTHER" id="PTHR30154">
    <property type="entry name" value="LEUCINE-RESPONSIVE REGULATORY PROTEIN"/>
    <property type="match status" value="1"/>
</dbReference>
<name>A0A318JGA2_9NEIS</name>
<evidence type="ECO:0000256" key="3">
    <source>
        <dbReference type="ARBA" id="ARBA00023163"/>
    </source>
</evidence>
<organism evidence="5 6">
    <name type="scientific">Aquitalea magnusonii</name>
    <dbReference type="NCBI Taxonomy" id="332411"/>
    <lineage>
        <taxon>Bacteria</taxon>
        <taxon>Pseudomonadati</taxon>
        <taxon>Pseudomonadota</taxon>
        <taxon>Betaproteobacteria</taxon>
        <taxon>Neisseriales</taxon>
        <taxon>Chromobacteriaceae</taxon>
        <taxon>Aquitalea</taxon>
    </lineage>
</organism>
<dbReference type="GO" id="GO:0006355">
    <property type="term" value="P:regulation of DNA-templated transcription"/>
    <property type="evidence" value="ECO:0007669"/>
    <property type="project" value="UniProtKB-ARBA"/>
</dbReference>
<keyword evidence="3" id="KW-0804">Transcription</keyword>
<dbReference type="Gene3D" id="3.30.70.920">
    <property type="match status" value="1"/>
</dbReference>
<dbReference type="Pfam" id="PF01037">
    <property type="entry name" value="AsnC_trans_reg"/>
    <property type="match status" value="1"/>
</dbReference>
<dbReference type="SUPFAM" id="SSF46785">
    <property type="entry name" value="Winged helix' DNA-binding domain"/>
    <property type="match status" value="1"/>
</dbReference>
<protein>
    <submittedName>
        <fullName evidence="5">AsnC family transcriptional regulator</fullName>
    </submittedName>
</protein>
<dbReference type="InterPro" id="IPR019888">
    <property type="entry name" value="Tscrpt_reg_AsnC-like"/>
</dbReference>
<dbReference type="PRINTS" id="PR00033">
    <property type="entry name" value="HTHASNC"/>
</dbReference>
<dbReference type="Gene3D" id="1.10.10.10">
    <property type="entry name" value="Winged helix-like DNA-binding domain superfamily/Winged helix DNA-binding domain"/>
    <property type="match status" value="1"/>
</dbReference>
<evidence type="ECO:0000259" key="4">
    <source>
        <dbReference type="PROSITE" id="PS50956"/>
    </source>
</evidence>
<reference evidence="5 6" key="1">
    <citation type="submission" date="2018-05" db="EMBL/GenBank/DDBJ databases">
        <title>Genomic Encyclopedia of Type Strains, Phase IV (KMG-IV): sequencing the most valuable type-strain genomes for metagenomic binning, comparative biology and taxonomic classification.</title>
        <authorList>
            <person name="Goeker M."/>
        </authorList>
    </citation>
    <scope>NUCLEOTIDE SEQUENCE [LARGE SCALE GENOMIC DNA]</scope>
    <source>
        <strain evidence="5 6">DSM 25134</strain>
    </source>
</reference>
<dbReference type="PROSITE" id="PS00519">
    <property type="entry name" value="HTH_ASNC_1"/>
    <property type="match status" value="1"/>
</dbReference>
<dbReference type="Pfam" id="PF13412">
    <property type="entry name" value="HTH_24"/>
    <property type="match status" value="1"/>
</dbReference>
<dbReference type="SMART" id="SM00344">
    <property type="entry name" value="HTH_ASNC"/>
    <property type="match status" value="1"/>
</dbReference>
<dbReference type="PANTHER" id="PTHR30154:SF53">
    <property type="entry name" value="HTH-TYPE TRANSCRIPTIONAL REGULATOR LRPC"/>
    <property type="match status" value="1"/>
</dbReference>
<gene>
    <name evidence="5" type="ORF">DFR38_109176</name>
</gene>
<keyword evidence="6" id="KW-1185">Reference proteome</keyword>
<dbReference type="InterPro" id="IPR011991">
    <property type="entry name" value="ArsR-like_HTH"/>
</dbReference>
<sequence>MEIDSKAWKILECLQQDARLSLTELARAVAMSVPAVSERVKRLEEAGVIQGYHARLSPAKAGYTLSAMVGITVAQPYKKKLLQLLEDMPEVLECHHVTGADSYLFRLLARDVGHLETLVARVNHLGETRTSIILSTPITARPLRAPR</sequence>
<dbReference type="InterPro" id="IPR036390">
    <property type="entry name" value="WH_DNA-bd_sf"/>
</dbReference>
<dbReference type="RefSeq" id="WP_059287253.1">
    <property type="nucleotide sequence ID" value="NZ_LNQU01000175.1"/>
</dbReference>
<evidence type="ECO:0000313" key="5">
    <source>
        <dbReference type="EMBL" id="PXX46334.1"/>
    </source>
</evidence>
<dbReference type="Proteomes" id="UP000248395">
    <property type="component" value="Unassembled WGS sequence"/>
</dbReference>
<feature type="domain" description="HTH asnC-type" evidence="4">
    <location>
        <begin position="3"/>
        <end position="64"/>
    </location>
</feature>
<dbReference type="InterPro" id="IPR036388">
    <property type="entry name" value="WH-like_DNA-bd_sf"/>
</dbReference>
<evidence type="ECO:0000256" key="1">
    <source>
        <dbReference type="ARBA" id="ARBA00023015"/>
    </source>
</evidence>
<dbReference type="InterPro" id="IPR019887">
    <property type="entry name" value="Tscrpt_reg_AsnC/Lrp_C"/>
</dbReference>
<dbReference type="OrthoDB" id="5476at2"/>
<evidence type="ECO:0000256" key="2">
    <source>
        <dbReference type="ARBA" id="ARBA00023125"/>
    </source>
</evidence>
<evidence type="ECO:0000313" key="6">
    <source>
        <dbReference type="Proteomes" id="UP000248395"/>
    </source>
</evidence>
<dbReference type="CDD" id="cd00090">
    <property type="entry name" value="HTH_ARSR"/>
    <property type="match status" value="1"/>
</dbReference>
<dbReference type="InterPro" id="IPR019885">
    <property type="entry name" value="Tscrpt_reg_HTH_AsnC-type_CS"/>
</dbReference>